<dbReference type="Pfam" id="PF08905">
    <property type="entry name" value="DUF1850"/>
    <property type="match status" value="1"/>
</dbReference>
<dbReference type="InterPro" id="IPR015001">
    <property type="entry name" value="DUF1850"/>
</dbReference>
<sequence>MSFIHSVSRTPVLDTYQIDAGQIVQTSEIFQAHGAGLPSLGNEMNATGWRHENGQFILDLDRPIGAMIVRVQPEYKNTLHIADQTIALASLGHSALRIAACDPSE</sequence>
<dbReference type="Proteomes" id="UP001064087">
    <property type="component" value="Chromosome"/>
</dbReference>
<name>A0ABY6DF54_9RHOB</name>
<evidence type="ECO:0000313" key="2">
    <source>
        <dbReference type="Proteomes" id="UP001064087"/>
    </source>
</evidence>
<keyword evidence="2" id="KW-1185">Reference proteome</keyword>
<accession>A0ABY6DF54</accession>
<evidence type="ECO:0000313" key="1">
    <source>
        <dbReference type="EMBL" id="UXX82415.1"/>
    </source>
</evidence>
<organism evidence="1 2">
    <name type="scientific">Roseovarius pelagicus</name>
    <dbReference type="NCBI Taxonomy" id="2980108"/>
    <lineage>
        <taxon>Bacteria</taxon>
        <taxon>Pseudomonadati</taxon>
        <taxon>Pseudomonadota</taxon>
        <taxon>Alphaproteobacteria</taxon>
        <taxon>Rhodobacterales</taxon>
        <taxon>Roseobacteraceae</taxon>
        <taxon>Roseovarius</taxon>
    </lineage>
</organism>
<gene>
    <name evidence="1" type="ORF">N7U68_15110</name>
</gene>
<reference evidence="1" key="1">
    <citation type="submission" date="2022-10" db="EMBL/GenBank/DDBJ databases">
        <title>Roseovarius pelagicus sp. nov., isolated from Arctic seawater.</title>
        <authorList>
            <person name="Hong Y.W."/>
            <person name="Hwang C.Y."/>
        </authorList>
    </citation>
    <scope>NUCLEOTIDE SEQUENCE</scope>
    <source>
        <strain evidence="1">HL-MP18</strain>
    </source>
</reference>
<dbReference type="RefSeq" id="WP_165194262.1">
    <property type="nucleotide sequence ID" value="NZ_CP106738.1"/>
</dbReference>
<dbReference type="EMBL" id="CP106738">
    <property type="protein sequence ID" value="UXX82415.1"/>
    <property type="molecule type" value="Genomic_DNA"/>
</dbReference>
<protein>
    <submittedName>
        <fullName evidence="1">DUF1850 domain-containing protein</fullName>
    </submittedName>
</protein>
<proteinExistence type="predicted"/>